<accession>A0A1I4EXB8</accession>
<dbReference type="STRING" id="553466.SAMN04487950_2463"/>
<dbReference type="AlphaFoldDB" id="A0A1I4EXB8"/>
<evidence type="ECO:0000313" key="2">
    <source>
        <dbReference type="EMBL" id="SFL10304.1"/>
    </source>
</evidence>
<organism evidence="2 3">
    <name type="scientific">Halogranum rubrum</name>
    <dbReference type="NCBI Taxonomy" id="553466"/>
    <lineage>
        <taxon>Archaea</taxon>
        <taxon>Methanobacteriati</taxon>
        <taxon>Methanobacteriota</taxon>
        <taxon>Stenosarchaea group</taxon>
        <taxon>Halobacteria</taxon>
        <taxon>Halobacteriales</taxon>
        <taxon>Haloferacaceae</taxon>
    </lineage>
</organism>
<evidence type="ECO:0000256" key="1">
    <source>
        <dbReference type="SAM" id="MobiDB-lite"/>
    </source>
</evidence>
<gene>
    <name evidence="2" type="ORF">SAMN04487950_2463</name>
</gene>
<protein>
    <submittedName>
        <fullName evidence="2">Uncharacterized protein</fullName>
    </submittedName>
</protein>
<dbReference type="EMBL" id="FOTC01000002">
    <property type="protein sequence ID" value="SFL10304.1"/>
    <property type="molecule type" value="Genomic_DNA"/>
</dbReference>
<reference evidence="3" key="1">
    <citation type="submission" date="2016-10" db="EMBL/GenBank/DDBJ databases">
        <authorList>
            <person name="Varghese N."/>
            <person name="Submissions S."/>
        </authorList>
    </citation>
    <scope>NUCLEOTIDE SEQUENCE [LARGE SCALE GENOMIC DNA]</scope>
    <source>
        <strain evidence="3">CGMCC 1.7738</strain>
    </source>
</reference>
<dbReference type="RefSeq" id="WP_177197616.1">
    <property type="nucleotide sequence ID" value="NZ_FOTC01000002.1"/>
</dbReference>
<feature type="region of interest" description="Disordered" evidence="1">
    <location>
        <begin position="1"/>
        <end position="51"/>
    </location>
</feature>
<evidence type="ECO:0000313" key="3">
    <source>
        <dbReference type="Proteomes" id="UP000199607"/>
    </source>
</evidence>
<name>A0A1I4EXB8_9EURY</name>
<keyword evidence="3" id="KW-1185">Reference proteome</keyword>
<feature type="compositionally biased region" description="Basic and acidic residues" evidence="1">
    <location>
        <begin position="16"/>
        <end position="51"/>
    </location>
</feature>
<sequence length="51" mass="5854">MPSESKKPTTAATLTVRERTDVEFSESVNEHDRTDAESEQYRTPQSREIRG</sequence>
<dbReference type="Proteomes" id="UP000199607">
    <property type="component" value="Unassembled WGS sequence"/>
</dbReference>
<proteinExistence type="predicted"/>